<dbReference type="SUPFAM" id="SSF46785">
    <property type="entry name" value="Winged helix' DNA-binding domain"/>
    <property type="match status" value="1"/>
</dbReference>
<dbReference type="CDD" id="cd08422">
    <property type="entry name" value="PBP2_CrgA_like"/>
    <property type="match status" value="1"/>
</dbReference>
<dbReference type="InterPro" id="IPR005119">
    <property type="entry name" value="LysR_subst-bd"/>
</dbReference>
<protein>
    <submittedName>
        <fullName evidence="6">LysR family transcriptional regulator</fullName>
    </submittedName>
</protein>
<evidence type="ECO:0000256" key="3">
    <source>
        <dbReference type="ARBA" id="ARBA00023125"/>
    </source>
</evidence>
<dbReference type="OrthoDB" id="8714815at2"/>
<keyword evidence="2" id="KW-0805">Transcription regulation</keyword>
<dbReference type="Gene3D" id="3.40.190.290">
    <property type="match status" value="1"/>
</dbReference>
<evidence type="ECO:0000256" key="2">
    <source>
        <dbReference type="ARBA" id="ARBA00023015"/>
    </source>
</evidence>
<dbReference type="GO" id="GO:0003700">
    <property type="term" value="F:DNA-binding transcription factor activity"/>
    <property type="evidence" value="ECO:0007669"/>
    <property type="project" value="InterPro"/>
</dbReference>
<evidence type="ECO:0000256" key="4">
    <source>
        <dbReference type="ARBA" id="ARBA00023163"/>
    </source>
</evidence>
<dbReference type="EMBL" id="NEVL01000006">
    <property type="protein sequence ID" value="OZI28988.1"/>
    <property type="molecule type" value="Genomic_DNA"/>
</dbReference>
<dbReference type="Pfam" id="PF03466">
    <property type="entry name" value="LysR_substrate"/>
    <property type="match status" value="1"/>
</dbReference>
<dbReference type="PANTHER" id="PTHR30537">
    <property type="entry name" value="HTH-TYPE TRANSCRIPTIONAL REGULATOR"/>
    <property type="match status" value="1"/>
</dbReference>
<dbReference type="InterPro" id="IPR058163">
    <property type="entry name" value="LysR-type_TF_proteobact-type"/>
</dbReference>
<accession>A0A261RV93</accession>
<sequence length="317" mass="35237">MDTKSLTLLVEILDAGNLSEAARRLKMTRANVSYHLTQLERSVGMQLVRRTTRHVEATEIGLKLYQHGRAIREELVAARESIDTLGKTPQGRVRLSVPSGYGQFVMQPWLLSFKQTYPDIVLDVLFENSVEDLLRDEVDIAVRIMSEPPQNLVARELGQVRYVACASHDYVARRGLPQAPAALTQLPVVSAAVIGRPLRLSAYRDAQPREHVVLEPTVVSRNYAFLRAAVQSGLGIGVLPDYVVHEDLARGELVQVLPQWRLSIFGRAMYMLYMPNRHPPRALAMMIEYILACAHAEHEGRPGLLAPAGVARAPAGI</sequence>
<reference evidence="6 7" key="1">
    <citation type="submission" date="2017-05" db="EMBL/GenBank/DDBJ databases">
        <title>Complete and WGS of Bordetella genogroups.</title>
        <authorList>
            <person name="Spilker T."/>
            <person name="LiPuma J."/>
        </authorList>
    </citation>
    <scope>NUCLEOTIDE SEQUENCE [LARGE SCALE GENOMIC DNA]</scope>
    <source>
        <strain evidence="6 7">AU17610</strain>
    </source>
</reference>
<keyword evidence="3" id="KW-0238">DNA-binding</keyword>
<evidence type="ECO:0000256" key="1">
    <source>
        <dbReference type="ARBA" id="ARBA00009437"/>
    </source>
</evidence>
<organism evidence="6 7">
    <name type="scientific">Bordetella genomosp. 1</name>
    <dbReference type="NCBI Taxonomy" id="1395607"/>
    <lineage>
        <taxon>Bacteria</taxon>
        <taxon>Pseudomonadati</taxon>
        <taxon>Pseudomonadota</taxon>
        <taxon>Betaproteobacteria</taxon>
        <taxon>Burkholderiales</taxon>
        <taxon>Alcaligenaceae</taxon>
        <taxon>Bordetella</taxon>
    </lineage>
</organism>
<dbReference type="Gene3D" id="1.10.10.10">
    <property type="entry name" value="Winged helix-like DNA-binding domain superfamily/Winged helix DNA-binding domain"/>
    <property type="match status" value="1"/>
</dbReference>
<proteinExistence type="inferred from homology"/>
<dbReference type="GO" id="GO:0043565">
    <property type="term" value="F:sequence-specific DNA binding"/>
    <property type="evidence" value="ECO:0007669"/>
    <property type="project" value="TreeGrafter"/>
</dbReference>
<dbReference type="PANTHER" id="PTHR30537:SF5">
    <property type="entry name" value="HTH-TYPE TRANSCRIPTIONAL ACTIVATOR TTDR-RELATED"/>
    <property type="match status" value="1"/>
</dbReference>
<evidence type="ECO:0000313" key="6">
    <source>
        <dbReference type="EMBL" id="OZI28988.1"/>
    </source>
</evidence>
<evidence type="ECO:0000313" key="7">
    <source>
        <dbReference type="Proteomes" id="UP000217005"/>
    </source>
</evidence>
<dbReference type="InterPro" id="IPR036388">
    <property type="entry name" value="WH-like_DNA-bd_sf"/>
</dbReference>
<dbReference type="InterPro" id="IPR036390">
    <property type="entry name" value="WH_DNA-bd_sf"/>
</dbReference>
<feature type="domain" description="HTH lysR-type" evidence="5">
    <location>
        <begin position="1"/>
        <end position="58"/>
    </location>
</feature>
<dbReference type="Proteomes" id="UP000217005">
    <property type="component" value="Unassembled WGS sequence"/>
</dbReference>
<evidence type="ECO:0000259" key="5">
    <source>
        <dbReference type="PROSITE" id="PS50931"/>
    </source>
</evidence>
<dbReference type="Pfam" id="PF00126">
    <property type="entry name" value="HTH_1"/>
    <property type="match status" value="1"/>
</dbReference>
<name>A0A261RV93_9BORD</name>
<comment type="similarity">
    <text evidence="1">Belongs to the LysR transcriptional regulatory family.</text>
</comment>
<comment type="caution">
    <text evidence="6">The sequence shown here is derived from an EMBL/GenBank/DDBJ whole genome shotgun (WGS) entry which is preliminary data.</text>
</comment>
<dbReference type="InterPro" id="IPR000847">
    <property type="entry name" value="LysR_HTH_N"/>
</dbReference>
<dbReference type="AlphaFoldDB" id="A0A261RV93"/>
<dbReference type="GO" id="GO:0006351">
    <property type="term" value="P:DNA-templated transcription"/>
    <property type="evidence" value="ECO:0007669"/>
    <property type="project" value="TreeGrafter"/>
</dbReference>
<gene>
    <name evidence="6" type="ORF">CEG14_23995</name>
</gene>
<dbReference type="RefSeq" id="WP_094828914.1">
    <property type="nucleotide sequence ID" value="NZ_NEVL01000006.1"/>
</dbReference>
<dbReference type="SUPFAM" id="SSF53850">
    <property type="entry name" value="Periplasmic binding protein-like II"/>
    <property type="match status" value="1"/>
</dbReference>
<keyword evidence="4" id="KW-0804">Transcription</keyword>
<dbReference type="PROSITE" id="PS50931">
    <property type="entry name" value="HTH_LYSR"/>
    <property type="match status" value="1"/>
</dbReference>